<dbReference type="Pfam" id="PF02899">
    <property type="entry name" value="Phage_int_SAM_1"/>
    <property type="match status" value="1"/>
</dbReference>
<keyword evidence="8 9" id="KW-0131">Cell cycle</keyword>
<dbReference type="InterPro" id="IPR002104">
    <property type="entry name" value="Integrase_catalytic"/>
</dbReference>
<name>A0A399J9P0_9MICC</name>
<evidence type="ECO:0000256" key="9">
    <source>
        <dbReference type="HAMAP-Rule" id="MF_01808"/>
    </source>
</evidence>
<keyword evidence="5 9" id="KW-0229">DNA integration</keyword>
<keyword evidence="14" id="KW-1185">Reference proteome</keyword>
<dbReference type="GO" id="GO:0051301">
    <property type="term" value="P:cell division"/>
    <property type="evidence" value="ECO:0007669"/>
    <property type="project" value="UniProtKB-KW"/>
</dbReference>
<dbReference type="InterPro" id="IPR023009">
    <property type="entry name" value="Tyrosine_recombinase_XerC/XerD"/>
</dbReference>
<evidence type="ECO:0000256" key="5">
    <source>
        <dbReference type="ARBA" id="ARBA00022908"/>
    </source>
</evidence>
<feature type="region of interest" description="Disordered" evidence="10">
    <location>
        <begin position="194"/>
        <end position="213"/>
    </location>
</feature>
<comment type="similarity">
    <text evidence="9">Belongs to the 'phage' integrase family. XerC subfamily.</text>
</comment>
<comment type="caution">
    <text evidence="13">The sequence shown here is derived from an EMBL/GenBank/DDBJ whole genome shotgun (WGS) entry which is preliminary data.</text>
</comment>
<dbReference type="RefSeq" id="WP_119425170.1">
    <property type="nucleotide sequence ID" value="NZ_QQXK01000021.1"/>
</dbReference>
<dbReference type="InterPro" id="IPR044068">
    <property type="entry name" value="CB"/>
</dbReference>
<keyword evidence="4 9" id="KW-0159">Chromosome partition</keyword>
<dbReference type="InterPro" id="IPR010998">
    <property type="entry name" value="Integrase_recombinase_N"/>
</dbReference>
<comment type="subunit">
    <text evidence="9">Forms a cyclic heterotetrameric complex composed of two molecules of XerC and two molecules of XerD.</text>
</comment>
<dbReference type="GO" id="GO:0006313">
    <property type="term" value="P:DNA transposition"/>
    <property type="evidence" value="ECO:0007669"/>
    <property type="project" value="UniProtKB-UniRule"/>
</dbReference>
<evidence type="ECO:0000259" key="12">
    <source>
        <dbReference type="PROSITE" id="PS51900"/>
    </source>
</evidence>
<dbReference type="Gene3D" id="1.10.150.130">
    <property type="match status" value="1"/>
</dbReference>
<dbReference type="InterPro" id="IPR013762">
    <property type="entry name" value="Integrase-like_cat_sf"/>
</dbReference>
<evidence type="ECO:0000256" key="6">
    <source>
        <dbReference type="ARBA" id="ARBA00023125"/>
    </source>
</evidence>
<feature type="compositionally biased region" description="Low complexity" evidence="10">
    <location>
        <begin position="194"/>
        <end position="208"/>
    </location>
</feature>
<dbReference type="Proteomes" id="UP000265419">
    <property type="component" value="Unassembled WGS sequence"/>
</dbReference>
<dbReference type="HAMAP" id="MF_01808">
    <property type="entry name" value="Recomb_XerC_XerD"/>
    <property type="match status" value="1"/>
</dbReference>
<dbReference type="PANTHER" id="PTHR30349:SF77">
    <property type="entry name" value="TYROSINE RECOMBINASE XERC"/>
    <property type="match status" value="1"/>
</dbReference>
<feature type="active site" evidence="9">
    <location>
        <position position="257"/>
    </location>
</feature>
<dbReference type="InterPro" id="IPR004107">
    <property type="entry name" value="Integrase_SAM-like_N"/>
</dbReference>
<evidence type="ECO:0000256" key="3">
    <source>
        <dbReference type="ARBA" id="ARBA00022618"/>
    </source>
</evidence>
<dbReference type="CDD" id="cd00798">
    <property type="entry name" value="INT_XerDC_C"/>
    <property type="match status" value="1"/>
</dbReference>
<comment type="subcellular location">
    <subcellularLocation>
        <location evidence="1 9">Cytoplasm</location>
    </subcellularLocation>
</comment>
<feature type="active site" evidence="9">
    <location>
        <position position="354"/>
    </location>
</feature>
<feature type="active site" evidence="9">
    <location>
        <position position="233"/>
    </location>
</feature>
<dbReference type="PROSITE" id="PS51898">
    <property type="entry name" value="TYR_RECOMBINASE"/>
    <property type="match status" value="1"/>
</dbReference>
<evidence type="ECO:0000313" key="14">
    <source>
        <dbReference type="Proteomes" id="UP000265419"/>
    </source>
</evidence>
<keyword evidence="2 9" id="KW-0963">Cytoplasm</keyword>
<dbReference type="InterPro" id="IPR011010">
    <property type="entry name" value="DNA_brk_join_enz"/>
</dbReference>
<sequence>MRATGGTGGGEAGALREFERHLRLERGRSENTLRAYLRDVASLAQAVWPEGMPPFRPTALDRLDLEGLRGWLAADAQAGASPATLARHAAAARTFCAWARREGLLSVDPSARLRAPKRQQHLPPVLRQQQVTRLLDGARTGGVPADAPSRARAADPAGGLPPAGREPGAARPAGTAPRNAVPNAAALKAAQLNPAAPAGTPTPGGASPEEPREAALRLRDAAALELLYASGVRVGELVGLDVDDVDLHRRTVRVLGKGNKERVVPFGLPAANALQDWMSQGRPVLWAPAAGPALFTGVRGARWGSRQARETVDRALAALGDTSARGPHTLRHTAATHLLDGGADLRSVQELLGHSSLATTQLYTHVSVERLRDGYRRAHPRA</sequence>
<dbReference type="GO" id="GO:0003677">
    <property type="term" value="F:DNA binding"/>
    <property type="evidence" value="ECO:0007669"/>
    <property type="project" value="UniProtKB-UniRule"/>
</dbReference>
<protein>
    <recommendedName>
        <fullName evidence="9">Tyrosine recombinase XerC</fullName>
    </recommendedName>
</protein>
<dbReference type="Gene3D" id="1.10.443.10">
    <property type="entry name" value="Intergrase catalytic core"/>
    <property type="match status" value="1"/>
</dbReference>
<keyword evidence="6 9" id="KW-0238">DNA-binding</keyword>
<feature type="compositionally biased region" description="Low complexity" evidence="10">
    <location>
        <begin position="144"/>
        <end position="178"/>
    </location>
</feature>
<dbReference type="GO" id="GO:0005737">
    <property type="term" value="C:cytoplasm"/>
    <property type="evidence" value="ECO:0007669"/>
    <property type="project" value="UniProtKB-SubCell"/>
</dbReference>
<comment type="function">
    <text evidence="9">Site-specific tyrosine recombinase, which acts by catalyzing the cutting and rejoining of the recombining DNA molecules. The XerC-XerD complex is essential to convert dimers of the bacterial chromosome into monomers to permit their segregation at cell division. It also contributes to the segregational stability of plasmids.</text>
</comment>
<dbReference type="SUPFAM" id="SSF47823">
    <property type="entry name" value="lambda integrase-like, N-terminal domain"/>
    <property type="match status" value="1"/>
</dbReference>
<evidence type="ECO:0000313" key="13">
    <source>
        <dbReference type="EMBL" id="RII41790.1"/>
    </source>
</evidence>
<accession>A0A399J9P0</accession>
<dbReference type="GO" id="GO:0007059">
    <property type="term" value="P:chromosome segregation"/>
    <property type="evidence" value="ECO:0007669"/>
    <property type="project" value="UniProtKB-UniRule"/>
</dbReference>
<dbReference type="PROSITE" id="PS51900">
    <property type="entry name" value="CB"/>
    <property type="match status" value="1"/>
</dbReference>
<evidence type="ECO:0000256" key="2">
    <source>
        <dbReference type="ARBA" id="ARBA00022490"/>
    </source>
</evidence>
<feature type="active site" evidence="9">
    <location>
        <position position="328"/>
    </location>
</feature>
<evidence type="ECO:0000259" key="11">
    <source>
        <dbReference type="PROSITE" id="PS51898"/>
    </source>
</evidence>
<feature type="region of interest" description="Disordered" evidence="10">
    <location>
        <begin position="110"/>
        <end position="178"/>
    </location>
</feature>
<evidence type="ECO:0000256" key="4">
    <source>
        <dbReference type="ARBA" id="ARBA00022829"/>
    </source>
</evidence>
<dbReference type="GO" id="GO:0009037">
    <property type="term" value="F:tyrosine-based site-specific recombinase activity"/>
    <property type="evidence" value="ECO:0007669"/>
    <property type="project" value="UniProtKB-UniRule"/>
</dbReference>
<dbReference type="Pfam" id="PF00589">
    <property type="entry name" value="Phage_integrase"/>
    <property type="match status" value="1"/>
</dbReference>
<feature type="domain" description="Tyr recombinase" evidence="11">
    <location>
        <begin position="201"/>
        <end position="376"/>
    </location>
</feature>
<evidence type="ECO:0000256" key="7">
    <source>
        <dbReference type="ARBA" id="ARBA00023172"/>
    </source>
</evidence>
<dbReference type="SUPFAM" id="SSF56349">
    <property type="entry name" value="DNA breaking-rejoining enzymes"/>
    <property type="match status" value="1"/>
</dbReference>
<gene>
    <name evidence="9" type="primary">xerC</name>
    <name evidence="13" type="ORF">DWB68_10950</name>
</gene>
<reference evidence="13 14" key="1">
    <citation type="submission" date="2018-07" db="EMBL/GenBank/DDBJ databases">
        <title>Arthrobacter sp. nov., isolated from raw cow's milk with high bacterial count.</title>
        <authorList>
            <person name="Hahne J."/>
            <person name="Isele D."/>
            <person name="Lipski A."/>
        </authorList>
    </citation>
    <scope>NUCLEOTIDE SEQUENCE [LARGE SCALE GENOMIC DNA]</scope>
    <source>
        <strain evidence="13 14">JZ R-35</strain>
    </source>
</reference>
<feature type="active site" evidence="9">
    <location>
        <position position="331"/>
    </location>
</feature>
<dbReference type="AlphaFoldDB" id="A0A399J9P0"/>
<evidence type="ECO:0000256" key="8">
    <source>
        <dbReference type="ARBA" id="ARBA00023306"/>
    </source>
</evidence>
<evidence type="ECO:0000256" key="1">
    <source>
        <dbReference type="ARBA" id="ARBA00004496"/>
    </source>
</evidence>
<dbReference type="EMBL" id="QQXK01000021">
    <property type="protein sequence ID" value="RII41790.1"/>
    <property type="molecule type" value="Genomic_DNA"/>
</dbReference>
<organism evidence="13 14">
    <name type="scientific">Galactobacter valiniphilus</name>
    <dbReference type="NCBI Taxonomy" id="2676122"/>
    <lineage>
        <taxon>Bacteria</taxon>
        <taxon>Bacillati</taxon>
        <taxon>Actinomycetota</taxon>
        <taxon>Actinomycetes</taxon>
        <taxon>Micrococcales</taxon>
        <taxon>Micrococcaceae</taxon>
        <taxon>Galactobacter</taxon>
    </lineage>
</organism>
<keyword evidence="7 9" id="KW-0233">DNA recombination</keyword>
<proteinExistence type="inferred from homology"/>
<dbReference type="PANTHER" id="PTHR30349">
    <property type="entry name" value="PHAGE INTEGRASE-RELATED"/>
    <property type="match status" value="1"/>
</dbReference>
<feature type="domain" description="Core-binding (CB)" evidence="12">
    <location>
        <begin position="9"/>
        <end position="100"/>
    </location>
</feature>
<evidence type="ECO:0000256" key="10">
    <source>
        <dbReference type="SAM" id="MobiDB-lite"/>
    </source>
</evidence>
<keyword evidence="3 9" id="KW-0132">Cell division</keyword>
<feature type="active site" description="O-(3'-phospho-DNA)-tyrosine intermediate" evidence="9">
    <location>
        <position position="363"/>
    </location>
</feature>
<dbReference type="InterPro" id="IPR050090">
    <property type="entry name" value="Tyrosine_recombinase_XerCD"/>
</dbReference>